<dbReference type="GO" id="GO:0050661">
    <property type="term" value="F:NADP binding"/>
    <property type="evidence" value="ECO:0007669"/>
    <property type="project" value="InterPro"/>
</dbReference>
<dbReference type="GO" id="GO:0006006">
    <property type="term" value="P:glucose metabolic process"/>
    <property type="evidence" value="ECO:0007669"/>
    <property type="project" value="UniProtKB-KW"/>
</dbReference>
<comment type="caution">
    <text evidence="5">The sequence shown here is derived from an EMBL/GenBank/DDBJ whole genome shotgun (WGS) entry which is preliminary data.</text>
</comment>
<evidence type="ECO:0000256" key="3">
    <source>
        <dbReference type="ARBA" id="ARBA00023277"/>
    </source>
</evidence>
<dbReference type="InterPro" id="IPR036291">
    <property type="entry name" value="NAD(P)-bd_dom_sf"/>
</dbReference>
<keyword evidence="6" id="KW-1185">Reference proteome</keyword>
<dbReference type="Proteomes" id="UP001054889">
    <property type="component" value="Unassembled WGS sequence"/>
</dbReference>
<dbReference type="PANTHER" id="PTHR23429:SF11">
    <property type="entry name" value="GLUCOSE-6-PHOSPHATE 1-DEHYDROGENASE 2, CHLOROPLASTIC"/>
    <property type="match status" value="1"/>
</dbReference>
<dbReference type="PANTHER" id="PTHR23429">
    <property type="entry name" value="GLUCOSE-6-PHOSPHATE 1-DEHYDROGENASE G6PD"/>
    <property type="match status" value="1"/>
</dbReference>
<dbReference type="AlphaFoldDB" id="A0AAV5FQY3"/>
<evidence type="ECO:0000313" key="5">
    <source>
        <dbReference type="EMBL" id="GJN36855.1"/>
    </source>
</evidence>
<organism evidence="5 6">
    <name type="scientific">Eleusine coracana subsp. coracana</name>
    <dbReference type="NCBI Taxonomy" id="191504"/>
    <lineage>
        <taxon>Eukaryota</taxon>
        <taxon>Viridiplantae</taxon>
        <taxon>Streptophyta</taxon>
        <taxon>Embryophyta</taxon>
        <taxon>Tracheophyta</taxon>
        <taxon>Spermatophyta</taxon>
        <taxon>Magnoliopsida</taxon>
        <taxon>Liliopsida</taxon>
        <taxon>Poales</taxon>
        <taxon>Poaceae</taxon>
        <taxon>PACMAD clade</taxon>
        <taxon>Chloridoideae</taxon>
        <taxon>Cynodonteae</taxon>
        <taxon>Eleusininae</taxon>
        <taxon>Eleusine</taxon>
    </lineage>
</organism>
<sequence length="465" mass="51978">MALSCMRCPAGATAVSARRVAGLPTPAPAAVSFARCGFGRSAAAAGWRIDAVAPQGVNIAGMIGPLFEKARQLVMLMLKLPMDSAVENAVKPDTPSKAENGAPSEITLDNFEDLSAISKNDDSTHFTIFGYARSKMTDAELRNMVSKTLTCRIDKRENCSEKMEEFLKRCFYHSGQYDSEENFMELDKKLKQHEGSRVSNRLFYLSIPPNIFLDVVKCASKSASSMNGWTRVIVEKPFGRDSESSAALTRGLKQYLVEDQIFRYFDGYGIIRDIMQNHLLQILALFAMETPISLEAEDIRNEKVKVLRSMKPLQLEDVVMGQYKSHTKGGMTYPGYTDDKTVPKDSVTPTFAAAALFINNARWDGVPFLMKAGKALHTKRYSKEIPDAYERLLLDAIEGERRLFIRSDELDAAWSLFTPLLKELEEKRIAPELYPYGSRGPVGAHYLAAKYNVRWGDLSAEHYKA</sequence>
<dbReference type="SUPFAM" id="SSF55347">
    <property type="entry name" value="Glyceraldehyde-3-phosphate dehydrogenase-like, C-terminal domain"/>
    <property type="match status" value="1"/>
</dbReference>
<accession>A0AAV5FQY3</accession>
<name>A0AAV5FQY3_ELECO</name>
<evidence type="ECO:0000313" key="6">
    <source>
        <dbReference type="Proteomes" id="UP001054889"/>
    </source>
</evidence>
<evidence type="ECO:0000259" key="4">
    <source>
        <dbReference type="Pfam" id="PF02781"/>
    </source>
</evidence>
<gene>
    <name evidence="5" type="primary">gb25754</name>
    <name evidence="5" type="ORF">PR202_gb25754</name>
</gene>
<protein>
    <recommendedName>
        <fullName evidence="4">Glucose-6-phosphate dehydrogenase C-terminal domain-containing protein</fullName>
    </recommendedName>
</protein>
<dbReference type="SUPFAM" id="SSF51735">
    <property type="entry name" value="NAD(P)-binding Rossmann-fold domains"/>
    <property type="match status" value="1"/>
</dbReference>
<evidence type="ECO:0000256" key="1">
    <source>
        <dbReference type="ARBA" id="ARBA00022526"/>
    </source>
</evidence>
<keyword evidence="3" id="KW-0119">Carbohydrate metabolism</keyword>
<reference evidence="5" key="1">
    <citation type="journal article" date="2018" name="DNA Res.">
        <title>Multiple hybrid de novo genome assembly of finger millet, an orphan allotetraploid crop.</title>
        <authorList>
            <person name="Hatakeyama M."/>
            <person name="Aluri S."/>
            <person name="Balachadran M.T."/>
            <person name="Sivarajan S.R."/>
            <person name="Patrignani A."/>
            <person name="Gruter S."/>
            <person name="Poveda L."/>
            <person name="Shimizu-Inatsugi R."/>
            <person name="Baeten J."/>
            <person name="Francoijs K.J."/>
            <person name="Nataraja K.N."/>
            <person name="Reddy Y.A.N."/>
            <person name="Phadnis S."/>
            <person name="Ravikumar R.L."/>
            <person name="Schlapbach R."/>
            <person name="Sreeman S.M."/>
            <person name="Shimizu K.K."/>
        </authorList>
    </citation>
    <scope>NUCLEOTIDE SEQUENCE</scope>
</reference>
<dbReference type="GO" id="GO:0004345">
    <property type="term" value="F:glucose-6-phosphate dehydrogenase activity"/>
    <property type="evidence" value="ECO:0007669"/>
    <property type="project" value="InterPro"/>
</dbReference>
<dbReference type="GO" id="GO:0009570">
    <property type="term" value="C:chloroplast stroma"/>
    <property type="evidence" value="ECO:0007669"/>
    <property type="project" value="TreeGrafter"/>
</dbReference>
<dbReference type="Gene3D" id="3.40.50.720">
    <property type="entry name" value="NAD(P)-binding Rossmann-like Domain"/>
    <property type="match status" value="1"/>
</dbReference>
<dbReference type="InterPro" id="IPR022675">
    <property type="entry name" value="G6P_DH_C"/>
</dbReference>
<dbReference type="GO" id="GO:0009051">
    <property type="term" value="P:pentose-phosphate shunt, oxidative branch"/>
    <property type="evidence" value="ECO:0007669"/>
    <property type="project" value="TreeGrafter"/>
</dbReference>
<dbReference type="InterPro" id="IPR001282">
    <property type="entry name" value="G6P_DH"/>
</dbReference>
<keyword evidence="2" id="KW-0521">NADP</keyword>
<feature type="domain" description="Glucose-6-phosphate dehydrogenase C-terminal" evidence="4">
    <location>
        <begin position="262"/>
        <end position="380"/>
    </location>
</feature>
<dbReference type="EMBL" id="BQKI01000091">
    <property type="protein sequence ID" value="GJN36855.1"/>
    <property type="molecule type" value="Genomic_DNA"/>
</dbReference>
<dbReference type="Pfam" id="PF02781">
    <property type="entry name" value="G6PD_C"/>
    <property type="match status" value="1"/>
</dbReference>
<reference evidence="5" key="2">
    <citation type="submission" date="2021-12" db="EMBL/GenBank/DDBJ databases">
        <title>Resequencing data analysis of finger millet.</title>
        <authorList>
            <person name="Hatakeyama M."/>
            <person name="Aluri S."/>
            <person name="Balachadran M.T."/>
            <person name="Sivarajan S.R."/>
            <person name="Poveda L."/>
            <person name="Shimizu-Inatsugi R."/>
            <person name="Schlapbach R."/>
            <person name="Sreeman S.M."/>
            <person name="Shimizu K.K."/>
        </authorList>
    </citation>
    <scope>NUCLEOTIDE SEQUENCE</scope>
</reference>
<proteinExistence type="predicted"/>
<evidence type="ECO:0000256" key="2">
    <source>
        <dbReference type="ARBA" id="ARBA00022857"/>
    </source>
</evidence>
<dbReference type="Gene3D" id="3.30.360.10">
    <property type="entry name" value="Dihydrodipicolinate Reductase, domain 2"/>
    <property type="match status" value="2"/>
</dbReference>
<keyword evidence="1" id="KW-0313">Glucose metabolism</keyword>